<gene>
    <name evidence="1" type="ORF">KK2020170_11790</name>
</gene>
<evidence type="ECO:0000313" key="2">
    <source>
        <dbReference type="Proteomes" id="UP000825258"/>
    </source>
</evidence>
<sequence length="91" mass="10658">MKENNFNLLNGTFSVKDALTILMELYSNKINFHQKDIFSKEERNHGDITHSKNRIIELNEERNKIRRILTASENLNKNVKINGGIFLEIID</sequence>
<accession>A0ABM7S480</accession>
<reference evidence="1 2" key="1">
    <citation type="submission" date="2021-06" db="EMBL/GenBank/DDBJ databases">
        <title>Whole genome sequences of Flavobacterium sp. KK2020170 and assembly.</title>
        <authorList>
            <person name="Kitahara K."/>
            <person name="Miyoshi S."/>
            <person name="Uesaka K."/>
        </authorList>
    </citation>
    <scope>NUCLEOTIDE SEQUENCE [LARGE SCALE GENOMIC DNA]</scope>
    <source>
        <strain evidence="1 2">KK2020170</strain>
    </source>
</reference>
<dbReference type="Proteomes" id="UP000825258">
    <property type="component" value="Chromosome"/>
</dbReference>
<proteinExistence type="predicted"/>
<protein>
    <submittedName>
        <fullName evidence="1">Uncharacterized protein</fullName>
    </submittedName>
</protein>
<name>A0ABM7S480_9FLAO</name>
<dbReference type="RefSeq" id="WP_221259915.1">
    <property type="nucleotide sequence ID" value="NZ_AP024749.1"/>
</dbReference>
<organism evidence="1 2">
    <name type="scientific">Flavobacterium okayamense</name>
    <dbReference type="NCBI Taxonomy" id="2830782"/>
    <lineage>
        <taxon>Bacteria</taxon>
        <taxon>Pseudomonadati</taxon>
        <taxon>Bacteroidota</taxon>
        <taxon>Flavobacteriia</taxon>
        <taxon>Flavobacteriales</taxon>
        <taxon>Flavobacteriaceae</taxon>
        <taxon>Flavobacterium</taxon>
    </lineage>
</organism>
<dbReference type="EMBL" id="AP024749">
    <property type="protein sequence ID" value="BCY28311.1"/>
    <property type="molecule type" value="Genomic_DNA"/>
</dbReference>
<evidence type="ECO:0000313" key="1">
    <source>
        <dbReference type="EMBL" id="BCY28311.1"/>
    </source>
</evidence>
<keyword evidence="2" id="KW-1185">Reference proteome</keyword>